<dbReference type="STRING" id="1082479.SAMN05216241_103194"/>
<dbReference type="GO" id="GO:0005829">
    <property type="term" value="C:cytosol"/>
    <property type="evidence" value="ECO:0007669"/>
    <property type="project" value="UniProtKB-ARBA"/>
</dbReference>
<dbReference type="InterPro" id="IPR003489">
    <property type="entry name" value="RHF/RaiA"/>
</dbReference>
<dbReference type="SUPFAM" id="SSF50249">
    <property type="entry name" value="Nucleic acid-binding proteins"/>
    <property type="match status" value="1"/>
</dbReference>
<feature type="domain" description="CSD" evidence="1">
    <location>
        <begin position="120"/>
        <end position="184"/>
    </location>
</feature>
<dbReference type="Gene3D" id="2.40.50.140">
    <property type="entry name" value="Nucleic acid-binding proteins"/>
    <property type="match status" value="1"/>
</dbReference>
<dbReference type="OrthoDB" id="9782252at2"/>
<dbReference type="SUPFAM" id="SSF69754">
    <property type="entry name" value="Ribosome binding protein Y (YfiA homologue)"/>
    <property type="match status" value="1"/>
</dbReference>
<dbReference type="InterPro" id="IPR036567">
    <property type="entry name" value="RHF-like"/>
</dbReference>
<dbReference type="InterPro" id="IPR002059">
    <property type="entry name" value="CSP_DNA-bd"/>
</dbReference>
<dbReference type="Pfam" id="PF02482">
    <property type="entry name" value="Ribosomal_S30AE"/>
    <property type="match status" value="1"/>
</dbReference>
<dbReference type="GO" id="GO:0003677">
    <property type="term" value="F:DNA binding"/>
    <property type="evidence" value="ECO:0007669"/>
    <property type="project" value="UniProtKB-KW"/>
</dbReference>
<dbReference type="AlphaFoldDB" id="A0A1G7Q2A6"/>
<name>A0A1G7Q2A6_9PROT</name>
<evidence type="ECO:0000259" key="1">
    <source>
        <dbReference type="PROSITE" id="PS51857"/>
    </source>
</evidence>
<dbReference type="Gene3D" id="3.30.160.100">
    <property type="entry name" value="Ribosome hibernation promotion factor-like"/>
    <property type="match status" value="1"/>
</dbReference>
<dbReference type="Proteomes" id="UP000199415">
    <property type="component" value="Unassembled WGS sequence"/>
</dbReference>
<dbReference type="SMART" id="SM00357">
    <property type="entry name" value="CSP"/>
    <property type="match status" value="1"/>
</dbReference>
<reference evidence="2 3" key="1">
    <citation type="submission" date="2016-10" db="EMBL/GenBank/DDBJ databases">
        <authorList>
            <person name="de Groot N.N."/>
        </authorList>
    </citation>
    <scope>NUCLEOTIDE SEQUENCE [LARGE SCALE GENOMIC DNA]</scope>
    <source>
        <strain evidence="2 3">DSM 25584</strain>
    </source>
</reference>
<accession>A0A1G7Q2A6</accession>
<dbReference type="RefSeq" id="WP_090019312.1">
    <property type="nucleotide sequence ID" value="NZ_FNCE01000003.1"/>
</dbReference>
<dbReference type="EMBL" id="FNCE01000003">
    <property type="protein sequence ID" value="SDF92702.1"/>
    <property type="molecule type" value="Genomic_DNA"/>
</dbReference>
<dbReference type="InterPro" id="IPR011129">
    <property type="entry name" value="CSD"/>
</dbReference>
<protein>
    <submittedName>
        <fullName evidence="2">Cold-shock DNA-binding protein family</fullName>
    </submittedName>
</protein>
<gene>
    <name evidence="2" type="ORF">SAMN05216241_103194</name>
</gene>
<proteinExistence type="predicted"/>
<keyword evidence="2" id="KW-0238">DNA-binding</keyword>
<sequence>MADDDLPIEISFQNMEPSDFIRRNVMEKANKLQRFADRIVGVRVVIDAPHRHHHKGKTYDVRIDISIPGEDVRVTHQGPKDQAHEDVYVAIRDAFDAAVRRLEDAVRKADPHRVKTHDEPLTGTIRSLFDHYGFIDTSDGREIYFHRNSVAEGDFDELSSGDRVRLVVAYDESPHGPQASTVVPLSPHGRA</sequence>
<dbReference type="CDD" id="cd00552">
    <property type="entry name" value="RaiA"/>
    <property type="match status" value="1"/>
</dbReference>
<evidence type="ECO:0000313" key="3">
    <source>
        <dbReference type="Proteomes" id="UP000199415"/>
    </source>
</evidence>
<evidence type="ECO:0000313" key="2">
    <source>
        <dbReference type="EMBL" id="SDF92702.1"/>
    </source>
</evidence>
<dbReference type="PROSITE" id="PS51857">
    <property type="entry name" value="CSD_2"/>
    <property type="match status" value="1"/>
</dbReference>
<dbReference type="InterPro" id="IPR012340">
    <property type="entry name" value="NA-bd_OB-fold"/>
</dbReference>
<keyword evidence="3" id="KW-1185">Reference proteome</keyword>
<dbReference type="Pfam" id="PF00313">
    <property type="entry name" value="CSD"/>
    <property type="match status" value="1"/>
</dbReference>
<organism evidence="2 3">
    <name type="scientific">Limimonas halophila</name>
    <dbReference type="NCBI Taxonomy" id="1082479"/>
    <lineage>
        <taxon>Bacteria</taxon>
        <taxon>Pseudomonadati</taxon>
        <taxon>Pseudomonadota</taxon>
        <taxon>Alphaproteobacteria</taxon>
        <taxon>Rhodospirillales</taxon>
        <taxon>Rhodovibrionaceae</taxon>
        <taxon>Limimonas</taxon>
    </lineage>
</organism>